<evidence type="ECO:0000313" key="4">
    <source>
        <dbReference type="Proteomes" id="UP001433638"/>
    </source>
</evidence>
<dbReference type="PANTHER" id="PTHR30203">
    <property type="entry name" value="OUTER MEMBRANE CATION EFFLUX PROTEIN"/>
    <property type="match status" value="1"/>
</dbReference>
<dbReference type="Proteomes" id="UP001433638">
    <property type="component" value="Unassembled WGS sequence"/>
</dbReference>
<evidence type="ECO:0000313" key="3">
    <source>
        <dbReference type="EMBL" id="MEQ6292370.1"/>
    </source>
</evidence>
<dbReference type="EMBL" id="JBEFLD010000010">
    <property type="protein sequence ID" value="MEQ6292370.1"/>
    <property type="molecule type" value="Genomic_DNA"/>
</dbReference>
<dbReference type="InterPro" id="IPR010131">
    <property type="entry name" value="MdtP/NodT-like"/>
</dbReference>
<feature type="signal peptide" evidence="2">
    <location>
        <begin position="1"/>
        <end position="21"/>
    </location>
</feature>
<keyword evidence="2" id="KW-0812">Transmembrane</keyword>
<keyword evidence="4" id="KW-1185">Reference proteome</keyword>
<evidence type="ECO:0000256" key="1">
    <source>
        <dbReference type="ARBA" id="ARBA00007613"/>
    </source>
</evidence>
<organism evidence="3 4">
    <name type="scientific">Vogesella oryzagri</name>
    <dbReference type="NCBI Taxonomy" id="3160864"/>
    <lineage>
        <taxon>Bacteria</taxon>
        <taxon>Pseudomonadati</taxon>
        <taxon>Pseudomonadota</taxon>
        <taxon>Betaproteobacteria</taxon>
        <taxon>Neisseriales</taxon>
        <taxon>Chromobacteriaceae</taxon>
        <taxon>Vogesella</taxon>
    </lineage>
</organism>
<keyword evidence="2" id="KW-1134">Transmembrane beta strand</keyword>
<protein>
    <submittedName>
        <fullName evidence="3">Efflux transporter outer membrane subunit</fullName>
    </submittedName>
</protein>
<dbReference type="NCBIfam" id="TIGR01845">
    <property type="entry name" value="outer_NodT"/>
    <property type="match status" value="1"/>
</dbReference>
<dbReference type="PROSITE" id="PS51257">
    <property type="entry name" value="PROKAR_LIPOPROTEIN"/>
    <property type="match status" value="1"/>
</dbReference>
<dbReference type="RefSeq" id="WP_349590542.1">
    <property type="nucleotide sequence ID" value="NZ_JBEFLD010000010.1"/>
</dbReference>
<accession>A0ABV1M9Z7</accession>
<sequence>MTPKHALMPLLLLALVLSGCAAVGPDYQRPALELPAGQQVPRVDASWWQSFGDSQLNALIDEALRYNRDLQQTAARVDEAAAALGSARASQLPRVDAKLASTRTQSSEYSSASGALYSAHQAGLNASWELDLWGKLARQREAAAASLTASEYTLAAARLSLAAQVSNAYFQLLAFDAQLAAAQATLKGREDSFLLRQKRFNGGMTSELELKQAEAELASAQAAVPKLSQAVDKSEHALAVLLGRSPRALLQAPSRGKPLERLAEAPSVPGDLPSDLLLRRPDIAAAEQQLIAANARIGVARAAYFPSIGLSAGIGSESLKLAQLFSGPAQVWNFAGNLTAPIFNNGAIAADVSAANARQKQALAGYEKAVQAAFADTLDALTAVRSSRESELAQRKQLDAMREALRLARLRYDNGYSSYLEVLDAERSVFQLEQSLADARLARLQAAVSLYTALGGGWQPG</sequence>
<proteinExistence type="inferred from homology"/>
<reference evidence="3" key="1">
    <citation type="submission" date="2024-06" db="EMBL/GenBank/DDBJ databases">
        <title>Genome sequence of Vogesella sp. MAHUQ-64.</title>
        <authorList>
            <person name="Huq M.A."/>
        </authorList>
    </citation>
    <scope>NUCLEOTIDE SEQUENCE</scope>
    <source>
        <strain evidence="3">MAHUQ-64</strain>
    </source>
</reference>
<gene>
    <name evidence="3" type="ORF">ABNW52_17300</name>
</gene>
<evidence type="ECO:0000256" key="2">
    <source>
        <dbReference type="RuleBase" id="RU362097"/>
    </source>
</evidence>
<keyword evidence="2" id="KW-0449">Lipoprotein</keyword>
<keyword evidence="2" id="KW-0564">Palmitate</keyword>
<comment type="similarity">
    <text evidence="1 2">Belongs to the outer membrane factor (OMF) (TC 1.B.17) family.</text>
</comment>
<dbReference type="Gene3D" id="2.20.200.10">
    <property type="entry name" value="Outer membrane efflux proteins (OEP)"/>
    <property type="match status" value="1"/>
</dbReference>
<dbReference type="Gene3D" id="1.20.1600.10">
    <property type="entry name" value="Outer membrane efflux proteins (OEP)"/>
    <property type="match status" value="1"/>
</dbReference>
<feature type="chain" id="PRO_5044981482" evidence="2">
    <location>
        <begin position="22"/>
        <end position="461"/>
    </location>
</feature>
<dbReference type="SUPFAM" id="SSF56954">
    <property type="entry name" value="Outer membrane efflux proteins (OEP)"/>
    <property type="match status" value="1"/>
</dbReference>
<dbReference type="InterPro" id="IPR003423">
    <property type="entry name" value="OMP_efflux"/>
</dbReference>
<keyword evidence="2" id="KW-0732">Signal</keyword>
<comment type="subcellular location">
    <subcellularLocation>
        <location evidence="2">Cell membrane</location>
        <topology evidence="2">Lipid-anchor</topology>
    </subcellularLocation>
</comment>
<comment type="caution">
    <text evidence="3">The sequence shown here is derived from an EMBL/GenBank/DDBJ whole genome shotgun (WGS) entry which is preliminary data.</text>
</comment>
<dbReference type="Pfam" id="PF02321">
    <property type="entry name" value="OEP"/>
    <property type="match status" value="2"/>
</dbReference>
<name>A0ABV1M9Z7_9NEIS</name>
<keyword evidence="2" id="KW-0472">Membrane</keyword>
<dbReference type="PANTHER" id="PTHR30203:SF33">
    <property type="entry name" value="BLR4455 PROTEIN"/>
    <property type="match status" value="1"/>
</dbReference>